<evidence type="ECO:0000313" key="2">
    <source>
        <dbReference type="Proteomes" id="UP000177583"/>
    </source>
</evidence>
<organism evidence="1 2">
    <name type="scientific">Candidatus Lambdaproteobacteria bacterium RIFOXYD2_FULL_56_26</name>
    <dbReference type="NCBI Taxonomy" id="1817773"/>
    <lineage>
        <taxon>Bacteria</taxon>
        <taxon>Pseudomonadati</taxon>
        <taxon>Pseudomonadota</taxon>
        <taxon>Candidatus Lambdaproteobacteria</taxon>
    </lineage>
</organism>
<reference evidence="1 2" key="1">
    <citation type="journal article" date="2016" name="Nat. Commun.">
        <title>Thousands of microbial genomes shed light on interconnected biogeochemical processes in an aquifer system.</title>
        <authorList>
            <person name="Anantharaman K."/>
            <person name="Brown C.T."/>
            <person name="Hug L.A."/>
            <person name="Sharon I."/>
            <person name="Castelle C.J."/>
            <person name="Probst A.J."/>
            <person name="Thomas B.C."/>
            <person name="Singh A."/>
            <person name="Wilkins M.J."/>
            <person name="Karaoz U."/>
            <person name="Brodie E.L."/>
            <person name="Williams K.H."/>
            <person name="Hubbard S.S."/>
            <person name="Banfield J.F."/>
        </authorList>
    </citation>
    <scope>NUCLEOTIDE SEQUENCE [LARGE SCALE GENOMIC DNA]</scope>
</reference>
<sequence>MSKKPTRSIFYLPFDLIKAFLFTFKVLTAFMKEAREVTFSDTEEQSIDEQIKLKARKLLQTQVENYGSKVITPRVEDEVKEKLNQRFLDYANDPDNQPIKTKIDELLRNYLKGFDLKRLAKETGEQFELHLNAKFLEVSCQTDPSEHKAVAEKIESLLLELLTQIGQQDIFKETRLEIDRHLNQKILTLACATQNPVVTQKIEELTSGYIKGLTQVILTAETLESIRKMVNERGLGWTALAGMVEIEKKSQELFTHLIGSLQTQAVSAEVVEVIKATVSTAIQKIASLPENAEVLVRAKELSAQIIGQLTQAEVANTTQASIITHVNQELLKFACEQSNGIINNRLVGILQELVNGMGPHSLYPETENAIRLNLNTRAVDLAQIPNNPEMIQGAEELLHIFLQSSENKEVVEQGSLAAIKRTLNEVLVELIQETGKIEKEAKRVFNEILENCGPGNIDPLVRMKVESVLYQVLVKQLAVYGNKELTHKALELIQEVAQSLPHESSVNDLIMSHKVRQPSQV</sequence>
<protein>
    <submittedName>
        <fullName evidence="1">Uncharacterized protein</fullName>
    </submittedName>
</protein>
<name>A0A1F6H072_9PROT</name>
<accession>A0A1F6H072</accession>
<dbReference type="AlphaFoldDB" id="A0A1F6H072"/>
<gene>
    <name evidence="1" type="ORF">A2557_13735</name>
</gene>
<comment type="caution">
    <text evidence="1">The sequence shown here is derived from an EMBL/GenBank/DDBJ whole genome shotgun (WGS) entry which is preliminary data.</text>
</comment>
<dbReference type="Proteomes" id="UP000177583">
    <property type="component" value="Unassembled WGS sequence"/>
</dbReference>
<proteinExistence type="predicted"/>
<evidence type="ECO:0000313" key="1">
    <source>
        <dbReference type="EMBL" id="OGH03807.1"/>
    </source>
</evidence>
<dbReference type="SUPFAM" id="SSF48371">
    <property type="entry name" value="ARM repeat"/>
    <property type="match status" value="1"/>
</dbReference>
<dbReference type="EMBL" id="MFNF01000012">
    <property type="protein sequence ID" value="OGH03807.1"/>
    <property type="molecule type" value="Genomic_DNA"/>
</dbReference>
<dbReference type="InterPro" id="IPR016024">
    <property type="entry name" value="ARM-type_fold"/>
</dbReference>